<protein>
    <submittedName>
        <fullName evidence="1">Uncharacterized protein</fullName>
    </submittedName>
</protein>
<dbReference type="AlphaFoldDB" id="A0A0A9AHZ8"/>
<organism evidence="1">
    <name type="scientific">Arundo donax</name>
    <name type="common">Giant reed</name>
    <name type="synonym">Donax arundinaceus</name>
    <dbReference type="NCBI Taxonomy" id="35708"/>
    <lineage>
        <taxon>Eukaryota</taxon>
        <taxon>Viridiplantae</taxon>
        <taxon>Streptophyta</taxon>
        <taxon>Embryophyta</taxon>
        <taxon>Tracheophyta</taxon>
        <taxon>Spermatophyta</taxon>
        <taxon>Magnoliopsida</taxon>
        <taxon>Liliopsida</taxon>
        <taxon>Poales</taxon>
        <taxon>Poaceae</taxon>
        <taxon>PACMAD clade</taxon>
        <taxon>Arundinoideae</taxon>
        <taxon>Arundineae</taxon>
        <taxon>Arundo</taxon>
    </lineage>
</organism>
<evidence type="ECO:0000313" key="1">
    <source>
        <dbReference type="EMBL" id="JAD51309.1"/>
    </source>
</evidence>
<dbReference type="EMBL" id="GBRH01246586">
    <property type="protein sequence ID" value="JAD51309.1"/>
    <property type="molecule type" value="Transcribed_RNA"/>
</dbReference>
<reference evidence="1" key="1">
    <citation type="submission" date="2014-09" db="EMBL/GenBank/DDBJ databases">
        <authorList>
            <person name="Magalhaes I.L.F."/>
            <person name="Oliveira U."/>
            <person name="Santos F.R."/>
            <person name="Vidigal T.H.D.A."/>
            <person name="Brescovit A.D."/>
            <person name="Santos A.J."/>
        </authorList>
    </citation>
    <scope>NUCLEOTIDE SEQUENCE</scope>
    <source>
        <tissue evidence="1">Shoot tissue taken approximately 20 cm above the soil surface</tissue>
    </source>
</reference>
<sequence length="160" mass="16294">MLKITFSAHHVAKYTPILARRAVSAGATADSTGRAPSAVAAGGAGDAARSLRTAAAAVKNGSCRYRGRAETERESGRWPAATAGRGGRWRGLNTVLDVAAADKAGDGLAEAAVPSIVVAERVPWVGEFLGPCRRMVGACGGGCVVCDGLMAKGRWGGRCL</sequence>
<accession>A0A0A9AHZ8</accession>
<name>A0A0A9AHZ8_ARUDO</name>
<proteinExistence type="predicted"/>
<reference evidence="1" key="2">
    <citation type="journal article" date="2015" name="Data Brief">
        <title>Shoot transcriptome of the giant reed, Arundo donax.</title>
        <authorList>
            <person name="Barrero R.A."/>
            <person name="Guerrero F.D."/>
            <person name="Moolhuijzen P."/>
            <person name="Goolsby J.A."/>
            <person name="Tidwell J."/>
            <person name="Bellgard S.E."/>
            <person name="Bellgard M.I."/>
        </authorList>
    </citation>
    <scope>NUCLEOTIDE SEQUENCE</scope>
    <source>
        <tissue evidence="1">Shoot tissue taken approximately 20 cm above the soil surface</tissue>
    </source>
</reference>